<keyword evidence="6" id="KW-1185">Reference proteome</keyword>
<dbReference type="InterPro" id="IPR013107">
    <property type="entry name" value="Acyl-CoA_DH_C"/>
</dbReference>
<dbReference type="RefSeq" id="WP_130303020.1">
    <property type="nucleotide sequence ID" value="NZ_SHKO01000001.1"/>
</dbReference>
<dbReference type="GO" id="GO:0050660">
    <property type="term" value="F:flavin adenine dinucleotide binding"/>
    <property type="evidence" value="ECO:0007669"/>
    <property type="project" value="InterPro"/>
</dbReference>
<accession>A0A4Q7VPK2</accession>
<evidence type="ECO:0000256" key="1">
    <source>
        <dbReference type="ARBA" id="ARBA00023002"/>
    </source>
</evidence>
<sequence>MDDHHTHAATKHSRHPSTTQPARIRTDQEAIQTARVLAQDFAASAAKRDRERILPWQEIETFTASGLGGITVPARFGGADVSYLTLAKVFAIISEADPSLGQIPQNHFAVLQLLRETGTPQQQARWFADVLNGHRIGNAGPERKARAGLITQPTTHIVRTAEGLRLNGTRFYSTGALFAHWIPLRALHESGNAVQVWVRRDAPGVTVVDDWDAFGQRTTASGSVVLENVPIDEADIVDMTAVPTLPNLAGPVSQLIHAAIDAGIASSALHDGLAFVRDHSRPWVDAGVSQASDDPYIIQEAGKLQIEVDAAHAVLEESAATLDTIAQQPVTDESSAQASIAVALAKILTGEAAINASEQLLALAGSASTREKHNLDRHWRNARVHTLHDPIRWKYHSLGDFLLNGTLPRRHQWN</sequence>
<dbReference type="PIRSF" id="PIRSF016578">
    <property type="entry name" value="HsaA"/>
    <property type="match status" value="1"/>
</dbReference>
<dbReference type="Gene3D" id="1.20.140.10">
    <property type="entry name" value="Butyryl-CoA Dehydrogenase, subunit A, domain 3"/>
    <property type="match status" value="1"/>
</dbReference>
<evidence type="ECO:0000259" key="3">
    <source>
        <dbReference type="Pfam" id="PF02771"/>
    </source>
</evidence>
<dbReference type="Gene3D" id="2.40.110.10">
    <property type="entry name" value="Butyryl-CoA Dehydrogenase, subunit A, domain 2"/>
    <property type="match status" value="1"/>
</dbReference>
<dbReference type="Pfam" id="PF08028">
    <property type="entry name" value="Acyl-CoA_dh_2"/>
    <property type="match status" value="1"/>
</dbReference>
<name>A0A4Q7VPK2_9BURK</name>
<dbReference type="PANTHER" id="PTHR43884:SF12">
    <property type="entry name" value="ISOVALERYL-COA DEHYDROGENASE, MITOCHONDRIAL-RELATED"/>
    <property type="match status" value="1"/>
</dbReference>
<dbReference type="GO" id="GO:0008470">
    <property type="term" value="F:3-methylbutanoyl-CoA dehydrogenase activity"/>
    <property type="evidence" value="ECO:0007669"/>
    <property type="project" value="TreeGrafter"/>
</dbReference>
<dbReference type="Proteomes" id="UP000293398">
    <property type="component" value="Unassembled WGS sequence"/>
</dbReference>
<evidence type="ECO:0000256" key="2">
    <source>
        <dbReference type="SAM" id="MobiDB-lite"/>
    </source>
</evidence>
<dbReference type="Gene3D" id="1.10.540.10">
    <property type="entry name" value="Acyl-CoA dehydrogenase/oxidase, N-terminal domain"/>
    <property type="match status" value="1"/>
</dbReference>
<dbReference type="PANTHER" id="PTHR43884">
    <property type="entry name" value="ACYL-COA DEHYDROGENASE"/>
    <property type="match status" value="1"/>
</dbReference>
<dbReference type="Pfam" id="PF02771">
    <property type="entry name" value="Acyl-CoA_dh_N"/>
    <property type="match status" value="1"/>
</dbReference>
<feature type="region of interest" description="Disordered" evidence="2">
    <location>
        <begin position="1"/>
        <end position="24"/>
    </location>
</feature>
<dbReference type="InterPro" id="IPR037069">
    <property type="entry name" value="AcylCoA_DH/ox_N_sf"/>
</dbReference>
<feature type="domain" description="Acyl-CoA dehydrogenase C-terminal" evidence="4">
    <location>
        <begin position="255"/>
        <end position="389"/>
    </location>
</feature>
<evidence type="ECO:0000313" key="6">
    <source>
        <dbReference type="Proteomes" id="UP000293398"/>
    </source>
</evidence>
<dbReference type="InterPro" id="IPR046373">
    <property type="entry name" value="Acyl-CoA_Oxase/DH_mid-dom_sf"/>
</dbReference>
<dbReference type="NCBIfam" id="TIGR04022">
    <property type="entry name" value="sulfur_SfnB"/>
    <property type="match status" value="1"/>
</dbReference>
<gene>
    <name evidence="5" type="ORF">EV681_0075</name>
</gene>
<dbReference type="GO" id="GO:0006552">
    <property type="term" value="P:L-leucine catabolic process"/>
    <property type="evidence" value="ECO:0007669"/>
    <property type="project" value="TreeGrafter"/>
</dbReference>
<reference evidence="5 6" key="1">
    <citation type="submission" date="2019-02" db="EMBL/GenBank/DDBJ databases">
        <title>Genomic Encyclopedia of Type Strains, Phase IV (KMG-IV): sequencing the most valuable type-strain genomes for metagenomic binning, comparative biology and taxonomic classification.</title>
        <authorList>
            <person name="Goeker M."/>
        </authorList>
    </citation>
    <scope>NUCLEOTIDE SEQUENCE [LARGE SCALE GENOMIC DNA]</scope>
    <source>
        <strain evidence="5 6">DSM 23814</strain>
    </source>
</reference>
<dbReference type="InterPro" id="IPR036250">
    <property type="entry name" value="AcylCo_DH-like_C"/>
</dbReference>
<keyword evidence="1" id="KW-0560">Oxidoreductase</keyword>
<dbReference type="SUPFAM" id="SSF47203">
    <property type="entry name" value="Acyl-CoA dehydrogenase C-terminal domain-like"/>
    <property type="match status" value="1"/>
</dbReference>
<protein>
    <submittedName>
        <fullName evidence="5">SfnB family sulfur acquisition oxidoreductase</fullName>
    </submittedName>
</protein>
<evidence type="ECO:0000313" key="5">
    <source>
        <dbReference type="EMBL" id="RZT98299.1"/>
    </source>
</evidence>
<comment type="caution">
    <text evidence="5">The sequence shown here is derived from an EMBL/GenBank/DDBJ whole genome shotgun (WGS) entry which is preliminary data.</text>
</comment>
<proteinExistence type="predicted"/>
<organism evidence="5 6">
    <name type="scientific">Advenella incenata</name>
    <dbReference type="NCBI Taxonomy" id="267800"/>
    <lineage>
        <taxon>Bacteria</taxon>
        <taxon>Pseudomonadati</taxon>
        <taxon>Pseudomonadota</taxon>
        <taxon>Betaproteobacteria</taxon>
        <taxon>Burkholderiales</taxon>
        <taxon>Alcaligenaceae</taxon>
    </lineage>
</organism>
<dbReference type="SUPFAM" id="SSF56645">
    <property type="entry name" value="Acyl-CoA dehydrogenase NM domain-like"/>
    <property type="match status" value="1"/>
</dbReference>
<evidence type="ECO:0000259" key="4">
    <source>
        <dbReference type="Pfam" id="PF08028"/>
    </source>
</evidence>
<dbReference type="InterPro" id="IPR009100">
    <property type="entry name" value="AcylCoA_DH/oxidase_NM_dom_sf"/>
</dbReference>
<dbReference type="InterPro" id="IPR023922">
    <property type="entry name" value="S04_starv_induced_SfnB"/>
</dbReference>
<dbReference type="AlphaFoldDB" id="A0A4Q7VPK2"/>
<dbReference type="InterPro" id="IPR013786">
    <property type="entry name" value="AcylCoA_DH/ox_N"/>
</dbReference>
<dbReference type="OrthoDB" id="6184213at2"/>
<dbReference type="EMBL" id="SHKO01000001">
    <property type="protein sequence ID" value="RZT98299.1"/>
    <property type="molecule type" value="Genomic_DNA"/>
</dbReference>
<feature type="domain" description="Acyl-CoA dehydrogenase/oxidase N-terminal" evidence="3">
    <location>
        <begin position="29"/>
        <end position="133"/>
    </location>
</feature>